<dbReference type="InterPro" id="IPR013767">
    <property type="entry name" value="PAS_fold"/>
</dbReference>
<dbReference type="SUPFAM" id="SSF55785">
    <property type="entry name" value="PYP-like sensor domain (PAS domain)"/>
    <property type="match status" value="2"/>
</dbReference>
<keyword evidence="9" id="KW-1133">Transmembrane helix</keyword>
<proteinExistence type="predicted"/>
<keyword evidence="10" id="KW-0902">Two-component regulatory system</keyword>
<dbReference type="EC" id="2.7.13.3" evidence="3"/>
<evidence type="ECO:0000256" key="6">
    <source>
        <dbReference type="ARBA" id="ARBA00022741"/>
    </source>
</evidence>
<dbReference type="InterPro" id="IPR050351">
    <property type="entry name" value="BphY/WalK/GraS-like"/>
</dbReference>
<keyword evidence="11" id="KW-0472">Membrane</keyword>
<reference evidence="15" key="2">
    <citation type="submission" date="2013-07" db="EMBL/GenBank/DDBJ databases">
        <authorList>
            <person name="Morais-Silva F.O."/>
            <person name="Rezende A.M."/>
            <person name="Pimentel C."/>
            <person name="Resende D.M."/>
            <person name="Santos C.I."/>
            <person name="Clemente C."/>
            <person name="de Oliveira L.M."/>
            <person name="da Silva S.M."/>
            <person name="Costa D.A."/>
            <person name="Varela-Raposo A."/>
            <person name="Horacio E.C.A."/>
            <person name="Matos M."/>
            <person name="Flores O."/>
            <person name="Ruiz J.C."/>
            <person name="Rodrigues-Pousada C."/>
        </authorList>
    </citation>
    <scope>NUCLEOTIDE SEQUENCE [LARGE SCALE GENOMIC DNA]</scope>
    <source>
        <strain evidence="15">ATCC 19364 / DSM 1382 / NCIMB 9332 / VKM B-1759</strain>
    </source>
</reference>
<evidence type="ECO:0000256" key="5">
    <source>
        <dbReference type="ARBA" id="ARBA00022692"/>
    </source>
</evidence>
<evidence type="ECO:0000256" key="2">
    <source>
        <dbReference type="ARBA" id="ARBA00004141"/>
    </source>
</evidence>
<evidence type="ECO:0000256" key="10">
    <source>
        <dbReference type="ARBA" id="ARBA00023012"/>
    </source>
</evidence>
<keyword evidence="15" id="KW-1185">Reference proteome</keyword>
<evidence type="ECO:0000313" key="15">
    <source>
        <dbReference type="Proteomes" id="UP000016587"/>
    </source>
</evidence>
<reference evidence="14 15" key="1">
    <citation type="journal article" date="2013" name="J. Bacteriol.">
        <title>Roles of HynAB and Ech, the only two hydrogenases found in the model sulfate reducer Desulfovibrio gigas.</title>
        <authorList>
            <person name="Morais-Silva F.O."/>
            <person name="Santos C.I."/>
            <person name="Rodrigues R."/>
            <person name="Pereira I.A."/>
            <person name="Rodrigues-Pousada C."/>
        </authorList>
    </citation>
    <scope>NUCLEOTIDE SEQUENCE [LARGE SCALE GENOMIC DNA]</scope>
    <source>
        <strain evidence="15">ATCC 19364 / DSM 1382 / NCIMB 9332 / VKM B-1759</strain>
    </source>
</reference>
<dbReference type="eggNOG" id="COG2205">
    <property type="taxonomic scope" value="Bacteria"/>
</dbReference>
<dbReference type="GO" id="GO:0030295">
    <property type="term" value="F:protein kinase activator activity"/>
    <property type="evidence" value="ECO:0007669"/>
    <property type="project" value="TreeGrafter"/>
</dbReference>
<dbReference type="CDD" id="cd00130">
    <property type="entry name" value="PAS"/>
    <property type="match status" value="2"/>
</dbReference>
<dbReference type="PROSITE" id="PS50109">
    <property type="entry name" value="HIS_KIN"/>
    <property type="match status" value="1"/>
</dbReference>
<sequence length="484" mass="54309">MLEQDSVVREANALACECFCLPKGVLEGQRLSQFVRPEYLYAFKELLSCPWDQRIPLRGEVAFRAHNGRSFLGRLEVRRMTMRISSLEADTVWLCALQDVTEEQRTRQALLEAKQSLATAVQERTVELEQALAELQQEVEKRKTAYRGMAESRAHYHALFHSNAVGIALLTREGVIVEANEALARLLDQDIEALQGRRMTEFLSAESHAGEHRLRSASGAYKWVSISCRCIDSDQPNAGEVWVMQDISRQKELEILKKEVDRILYHDLRGPVAAIHSLSRLYASDTTFSGSQQPTWEIVSSASKRLLDMINSSTDLYHIELGDFHFVPQPCDLFQILRSLREELLGQFQGRDTDIRVLLHGRPVDGELSLQLACMPHLYATMLFNLLLNALEAAPPGSMVTVDVAVDVTGYEIAIHNPGAVPAPIRSRFFEKYVTHGKRGGTGLGTYSARRITEAHGGRIELDTSEETGTTVRLRFPLPGPGRL</sequence>
<evidence type="ECO:0000256" key="4">
    <source>
        <dbReference type="ARBA" id="ARBA00022679"/>
    </source>
</evidence>
<feature type="domain" description="Histidine kinase" evidence="13">
    <location>
        <begin position="263"/>
        <end position="480"/>
    </location>
</feature>
<dbReference type="SUPFAM" id="SSF47384">
    <property type="entry name" value="Homodimeric domain of signal transducing histidine kinase"/>
    <property type="match status" value="1"/>
</dbReference>
<evidence type="ECO:0000256" key="7">
    <source>
        <dbReference type="ARBA" id="ARBA00022777"/>
    </source>
</evidence>
<keyword evidence="7 14" id="KW-0418">Kinase</keyword>
<comment type="subcellular location">
    <subcellularLocation>
        <location evidence="2">Membrane</location>
        <topology evidence="2">Multi-pass membrane protein</topology>
    </subcellularLocation>
</comment>
<dbReference type="Pfam" id="PF00989">
    <property type="entry name" value="PAS"/>
    <property type="match status" value="1"/>
</dbReference>
<dbReference type="InterPro" id="IPR005467">
    <property type="entry name" value="His_kinase_dom"/>
</dbReference>
<dbReference type="CDD" id="cd00075">
    <property type="entry name" value="HATPase"/>
    <property type="match status" value="1"/>
</dbReference>
<dbReference type="Gene3D" id="3.30.450.20">
    <property type="entry name" value="PAS domain"/>
    <property type="match status" value="3"/>
</dbReference>
<accession>T2GB38</accession>
<evidence type="ECO:0000313" key="14">
    <source>
        <dbReference type="EMBL" id="AGW13102.1"/>
    </source>
</evidence>
<feature type="coiled-coil region" evidence="12">
    <location>
        <begin position="118"/>
        <end position="145"/>
    </location>
</feature>
<dbReference type="HOGENOM" id="CLU_000445_114_15_7"/>
<dbReference type="eggNOG" id="COG4191">
    <property type="taxonomic scope" value="Bacteria"/>
</dbReference>
<dbReference type="PANTHER" id="PTHR42878:SF7">
    <property type="entry name" value="SENSOR HISTIDINE KINASE GLRK"/>
    <property type="match status" value="1"/>
</dbReference>
<evidence type="ECO:0000256" key="9">
    <source>
        <dbReference type="ARBA" id="ARBA00022989"/>
    </source>
</evidence>
<evidence type="ECO:0000256" key="1">
    <source>
        <dbReference type="ARBA" id="ARBA00000085"/>
    </source>
</evidence>
<evidence type="ECO:0000256" key="8">
    <source>
        <dbReference type="ARBA" id="ARBA00022840"/>
    </source>
</evidence>
<dbReference type="InterPro" id="IPR036890">
    <property type="entry name" value="HATPase_C_sf"/>
</dbReference>
<dbReference type="Gene3D" id="3.30.565.10">
    <property type="entry name" value="Histidine kinase-like ATPase, C-terminal domain"/>
    <property type="match status" value="1"/>
</dbReference>
<dbReference type="AlphaFoldDB" id="T2GB38"/>
<gene>
    <name evidence="14" type="ORF">DGI_1248</name>
</gene>
<dbReference type="GO" id="GO:0007234">
    <property type="term" value="P:osmosensory signaling via phosphorelay pathway"/>
    <property type="evidence" value="ECO:0007669"/>
    <property type="project" value="TreeGrafter"/>
</dbReference>
<keyword evidence="8" id="KW-0067">ATP-binding</keyword>
<dbReference type="InterPro" id="IPR035965">
    <property type="entry name" value="PAS-like_dom_sf"/>
</dbReference>
<organism evidence="14 15">
    <name type="scientific">Megalodesulfovibrio gigas (strain ATCC 19364 / DSM 1382 / NCIMB 9332 / VKM B-1759)</name>
    <name type="common">Desulfovibrio gigas</name>
    <dbReference type="NCBI Taxonomy" id="1121448"/>
    <lineage>
        <taxon>Bacteria</taxon>
        <taxon>Pseudomonadati</taxon>
        <taxon>Thermodesulfobacteriota</taxon>
        <taxon>Desulfovibrionia</taxon>
        <taxon>Desulfovibrionales</taxon>
        <taxon>Desulfovibrionaceae</taxon>
        <taxon>Megalodesulfovibrio</taxon>
    </lineage>
</organism>
<keyword evidence="12" id="KW-0175">Coiled coil</keyword>
<keyword evidence="5" id="KW-0812">Transmembrane</keyword>
<name>T2GB38_MEGG1</name>
<comment type="catalytic activity">
    <reaction evidence="1">
        <text>ATP + protein L-histidine = ADP + protein N-phospho-L-histidine.</text>
        <dbReference type="EC" id="2.7.13.3"/>
    </reaction>
</comment>
<dbReference type="Proteomes" id="UP000016587">
    <property type="component" value="Chromosome"/>
</dbReference>
<dbReference type="PATRIC" id="fig|1121448.10.peg.1243"/>
<dbReference type="GO" id="GO:0016020">
    <property type="term" value="C:membrane"/>
    <property type="evidence" value="ECO:0007669"/>
    <property type="project" value="UniProtKB-SubCell"/>
</dbReference>
<dbReference type="Pfam" id="PF13426">
    <property type="entry name" value="PAS_9"/>
    <property type="match status" value="1"/>
</dbReference>
<protein>
    <recommendedName>
        <fullName evidence="3">histidine kinase</fullName>
        <ecNumber evidence="3">2.7.13.3</ecNumber>
    </recommendedName>
</protein>
<evidence type="ECO:0000256" key="3">
    <source>
        <dbReference type="ARBA" id="ARBA00012438"/>
    </source>
</evidence>
<dbReference type="GO" id="GO:0005524">
    <property type="term" value="F:ATP binding"/>
    <property type="evidence" value="ECO:0007669"/>
    <property type="project" value="UniProtKB-KW"/>
</dbReference>
<dbReference type="InterPro" id="IPR003594">
    <property type="entry name" value="HATPase_dom"/>
</dbReference>
<dbReference type="Pfam" id="PF02518">
    <property type="entry name" value="HATPase_c"/>
    <property type="match status" value="1"/>
</dbReference>
<dbReference type="InterPro" id="IPR000014">
    <property type="entry name" value="PAS"/>
</dbReference>
<dbReference type="EMBL" id="CP006585">
    <property type="protein sequence ID" value="AGW13102.1"/>
    <property type="molecule type" value="Genomic_DNA"/>
</dbReference>
<keyword evidence="6" id="KW-0547">Nucleotide-binding</keyword>
<dbReference type="STRING" id="1121448.DGI_1248"/>
<evidence type="ECO:0000256" key="11">
    <source>
        <dbReference type="ARBA" id="ARBA00023136"/>
    </source>
</evidence>
<dbReference type="GO" id="GO:0006355">
    <property type="term" value="P:regulation of DNA-templated transcription"/>
    <property type="evidence" value="ECO:0007669"/>
    <property type="project" value="InterPro"/>
</dbReference>
<keyword evidence="4" id="KW-0808">Transferase</keyword>
<evidence type="ECO:0000256" key="12">
    <source>
        <dbReference type="SAM" id="Coils"/>
    </source>
</evidence>
<dbReference type="SUPFAM" id="SSF55874">
    <property type="entry name" value="ATPase domain of HSP90 chaperone/DNA topoisomerase II/histidine kinase"/>
    <property type="match status" value="1"/>
</dbReference>
<dbReference type="SMART" id="SM00387">
    <property type="entry name" value="HATPase_c"/>
    <property type="match status" value="1"/>
</dbReference>
<dbReference type="GO" id="GO:0000155">
    <property type="term" value="F:phosphorelay sensor kinase activity"/>
    <property type="evidence" value="ECO:0007669"/>
    <property type="project" value="InterPro"/>
</dbReference>
<dbReference type="PANTHER" id="PTHR42878">
    <property type="entry name" value="TWO-COMPONENT HISTIDINE KINASE"/>
    <property type="match status" value="1"/>
</dbReference>
<dbReference type="NCBIfam" id="TIGR00229">
    <property type="entry name" value="sensory_box"/>
    <property type="match status" value="1"/>
</dbReference>
<dbReference type="InterPro" id="IPR036097">
    <property type="entry name" value="HisK_dim/P_sf"/>
</dbReference>
<dbReference type="KEGG" id="dgg:DGI_1248"/>
<dbReference type="SMART" id="SM00091">
    <property type="entry name" value="PAS"/>
    <property type="match status" value="1"/>
</dbReference>
<dbReference type="Gene3D" id="1.10.287.130">
    <property type="match status" value="1"/>
</dbReference>
<dbReference type="GO" id="GO:0000156">
    <property type="term" value="F:phosphorelay response regulator activity"/>
    <property type="evidence" value="ECO:0007669"/>
    <property type="project" value="TreeGrafter"/>
</dbReference>
<evidence type="ECO:0000259" key="13">
    <source>
        <dbReference type="PROSITE" id="PS50109"/>
    </source>
</evidence>